<keyword evidence="12" id="KW-1185">Reference proteome</keyword>
<dbReference type="PANTHER" id="PTHR15588:SF9">
    <property type="entry name" value="U6 SNRNA-ASSOCIATED SM-LIKE PROTEIN LSM8"/>
    <property type="match status" value="1"/>
</dbReference>
<dbReference type="CDD" id="cd01727">
    <property type="entry name" value="LSm8"/>
    <property type="match status" value="1"/>
</dbReference>
<name>A0A433CYT7_9FUNG</name>
<keyword evidence="4 9" id="KW-0747">Spliceosome</keyword>
<evidence type="ECO:0000256" key="9">
    <source>
        <dbReference type="RuleBase" id="RU365048"/>
    </source>
</evidence>
<comment type="subunit">
    <text evidence="9">LSm subunits form a heteromer with a doughnut shape.</text>
</comment>
<protein>
    <recommendedName>
        <fullName evidence="9">LSM2-LSM8 complex subunit LSM8</fullName>
    </recommendedName>
</protein>
<gene>
    <name evidence="9" type="primary">LSM8</name>
    <name evidence="11" type="ORF">BC936DRAFT_136792</name>
</gene>
<evidence type="ECO:0000256" key="3">
    <source>
        <dbReference type="ARBA" id="ARBA00022664"/>
    </source>
</evidence>
<comment type="similarity">
    <text evidence="2 9">Belongs to the snRNP Sm proteins family.</text>
</comment>
<comment type="subcellular location">
    <subcellularLocation>
        <location evidence="1 9">Nucleus</location>
    </subcellularLocation>
</comment>
<keyword evidence="7 9" id="KW-0539">Nucleus</keyword>
<dbReference type="AlphaFoldDB" id="A0A433CYT7"/>
<dbReference type="PROSITE" id="PS52002">
    <property type="entry name" value="SM"/>
    <property type="match status" value="1"/>
</dbReference>
<dbReference type="SUPFAM" id="SSF50182">
    <property type="entry name" value="Sm-like ribonucleoproteins"/>
    <property type="match status" value="1"/>
</dbReference>
<organism evidence="11 12">
    <name type="scientific">Jimgerdemannia flammicorona</name>
    <dbReference type="NCBI Taxonomy" id="994334"/>
    <lineage>
        <taxon>Eukaryota</taxon>
        <taxon>Fungi</taxon>
        <taxon>Fungi incertae sedis</taxon>
        <taxon>Mucoromycota</taxon>
        <taxon>Mucoromycotina</taxon>
        <taxon>Endogonomycetes</taxon>
        <taxon>Endogonales</taxon>
        <taxon>Endogonaceae</taxon>
        <taxon>Jimgerdemannia</taxon>
    </lineage>
</organism>
<dbReference type="InterPro" id="IPR001163">
    <property type="entry name" value="Sm_dom_euk/arc"/>
</dbReference>
<keyword evidence="8 9" id="KW-0687">Ribonucleoprotein</keyword>
<keyword evidence="5 9" id="KW-0694">RNA-binding</keyword>
<evidence type="ECO:0000256" key="8">
    <source>
        <dbReference type="ARBA" id="ARBA00023274"/>
    </source>
</evidence>
<keyword evidence="3 9" id="KW-0507">mRNA processing</keyword>
<dbReference type="GO" id="GO:0005688">
    <property type="term" value="C:U6 snRNP"/>
    <property type="evidence" value="ECO:0007669"/>
    <property type="project" value="UniProtKB-UniRule"/>
</dbReference>
<dbReference type="FunFam" id="2.30.30.100:FF:000027">
    <property type="entry name" value="U6 snRNA-associated Sm-like protein LSm8"/>
    <property type="match status" value="1"/>
</dbReference>
<dbReference type="InterPro" id="IPR044642">
    <property type="entry name" value="PTHR15588"/>
</dbReference>
<evidence type="ECO:0000256" key="1">
    <source>
        <dbReference type="ARBA" id="ARBA00004123"/>
    </source>
</evidence>
<feature type="domain" description="Sm" evidence="10">
    <location>
        <begin position="1"/>
        <end position="74"/>
    </location>
</feature>
<evidence type="ECO:0000313" key="12">
    <source>
        <dbReference type="Proteomes" id="UP000268093"/>
    </source>
</evidence>
<evidence type="ECO:0000256" key="7">
    <source>
        <dbReference type="ARBA" id="ARBA00023242"/>
    </source>
</evidence>
<reference evidence="11 12" key="1">
    <citation type="journal article" date="2018" name="New Phytol.">
        <title>Phylogenomics of Endogonaceae and evolution of mycorrhizas within Mucoromycota.</title>
        <authorList>
            <person name="Chang Y."/>
            <person name="Desiro A."/>
            <person name="Na H."/>
            <person name="Sandor L."/>
            <person name="Lipzen A."/>
            <person name="Clum A."/>
            <person name="Barry K."/>
            <person name="Grigoriev I.V."/>
            <person name="Martin F.M."/>
            <person name="Stajich J.E."/>
            <person name="Smith M.E."/>
            <person name="Bonito G."/>
            <person name="Spatafora J.W."/>
        </authorList>
    </citation>
    <scope>NUCLEOTIDE SEQUENCE [LARGE SCALE GENOMIC DNA]</scope>
    <source>
        <strain evidence="11 12">GMNB39</strain>
    </source>
</reference>
<dbReference type="OrthoDB" id="10263346at2759"/>
<evidence type="ECO:0000256" key="4">
    <source>
        <dbReference type="ARBA" id="ARBA00022728"/>
    </source>
</evidence>
<dbReference type="GO" id="GO:0003729">
    <property type="term" value="F:mRNA binding"/>
    <property type="evidence" value="ECO:0007669"/>
    <property type="project" value="TreeGrafter"/>
</dbReference>
<sequence length="96" mass="10549">MSELQPFIDHSVSVITADGRFIVGTLKGFDQTTNIILEKCHERVFSQTGTEVVPLGLYLIQGDNICIIGELDDIRDANLDLANLCADPIQAVKHSH</sequence>
<dbReference type="Gene3D" id="2.30.30.100">
    <property type="match status" value="1"/>
</dbReference>
<dbReference type="Proteomes" id="UP000268093">
    <property type="component" value="Unassembled WGS sequence"/>
</dbReference>
<evidence type="ECO:0000256" key="5">
    <source>
        <dbReference type="ARBA" id="ARBA00022884"/>
    </source>
</evidence>
<dbReference type="InterPro" id="IPR047575">
    <property type="entry name" value="Sm"/>
</dbReference>
<comment type="function">
    <text evidence="9">Plays role in pre-mRNA splicing as component of the U4/U6-U5 tri-snRNP complex that is involved in spliceosome assembly, and as component of the precatalytic spliceosome (spliceosome B complex). The heptameric LSM2-8 complex binds specifically to the 3'-terminal U-tract of U6 snRNA.</text>
</comment>
<keyword evidence="6 9" id="KW-0508">mRNA splicing</keyword>
<dbReference type="InterPro" id="IPR034103">
    <property type="entry name" value="Lsm8"/>
</dbReference>
<evidence type="ECO:0000256" key="2">
    <source>
        <dbReference type="ARBA" id="ARBA00006850"/>
    </source>
</evidence>
<dbReference type="PANTHER" id="PTHR15588">
    <property type="entry name" value="LSM1"/>
    <property type="match status" value="1"/>
</dbReference>
<evidence type="ECO:0000259" key="10">
    <source>
        <dbReference type="PROSITE" id="PS52002"/>
    </source>
</evidence>
<proteinExistence type="inferred from homology"/>
<evidence type="ECO:0000313" key="11">
    <source>
        <dbReference type="EMBL" id="RUP43744.1"/>
    </source>
</evidence>
<dbReference type="EMBL" id="RBNI01010405">
    <property type="protein sequence ID" value="RUP43744.1"/>
    <property type="molecule type" value="Genomic_DNA"/>
</dbReference>
<dbReference type="SMART" id="SM00651">
    <property type="entry name" value="Sm"/>
    <property type="match status" value="1"/>
</dbReference>
<dbReference type="GO" id="GO:0071011">
    <property type="term" value="C:precatalytic spliceosome"/>
    <property type="evidence" value="ECO:0007669"/>
    <property type="project" value="TreeGrafter"/>
</dbReference>
<dbReference type="Pfam" id="PF01423">
    <property type="entry name" value="LSM"/>
    <property type="match status" value="1"/>
</dbReference>
<dbReference type="InterPro" id="IPR010920">
    <property type="entry name" value="LSM_dom_sf"/>
</dbReference>
<accession>A0A433CYT7</accession>
<dbReference type="GO" id="GO:0000398">
    <property type="term" value="P:mRNA splicing, via spliceosome"/>
    <property type="evidence" value="ECO:0007669"/>
    <property type="project" value="UniProtKB-UniRule"/>
</dbReference>
<evidence type="ECO:0000256" key="6">
    <source>
        <dbReference type="ARBA" id="ARBA00023187"/>
    </source>
</evidence>
<dbReference type="GO" id="GO:0046540">
    <property type="term" value="C:U4/U6 x U5 tri-snRNP complex"/>
    <property type="evidence" value="ECO:0007669"/>
    <property type="project" value="UniProtKB-UniRule"/>
</dbReference>
<comment type="caution">
    <text evidence="11">The sequence shown here is derived from an EMBL/GenBank/DDBJ whole genome shotgun (WGS) entry which is preliminary data.</text>
</comment>